<dbReference type="Proteomes" id="UP000255423">
    <property type="component" value="Unassembled WGS sequence"/>
</dbReference>
<feature type="chain" id="PRO_5016764783" description="Lipoprotein" evidence="1">
    <location>
        <begin position="24"/>
        <end position="207"/>
    </location>
</feature>
<dbReference type="PROSITE" id="PS51257">
    <property type="entry name" value="PROKAR_LIPOPROTEIN"/>
    <property type="match status" value="1"/>
</dbReference>
<dbReference type="EMBL" id="UHJL01000002">
    <property type="protein sequence ID" value="SUQ24454.1"/>
    <property type="molecule type" value="Genomic_DNA"/>
</dbReference>
<gene>
    <name evidence="2" type="ORF">SAMN05661053_1856</name>
</gene>
<reference evidence="2 3" key="1">
    <citation type="submission" date="2017-08" db="EMBL/GenBank/DDBJ databases">
        <authorList>
            <person name="de Groot N.N."/>
        </authorList>
    </citation>
    <scope>NUCLEOTIDE SEQUENCE [LARGE SCALE GENOMIC DNA]</scope>
    <source>
        <strain evidence="2 3">HM2</strain>
    </source>
</reference>
<evidence type="ECO:0008006" key="4">
    <source>
        <dbReference type="Google" id="ProtNLM"/>
    </source>
</evidence>
<keyword evidence="1" id="KW-0732">Signal</keyword>
<dbReference type="AlphaFoldDB" id="A0A380S6C1"/>
<evidence type="ECO:0000313" key="2">
    <source>
        <dbReference type="EMBL" id="SUQ24454.1"/>
    </source>
</evidence>
<protein>
    <recommendedName>
        <fullName evidence="4">Lipoprotein</fullName>
    </recommendedName>
</protein>
<dbReference type="RefSeq" id="WP_109572942.1">
    <property type="nucleotide sequence ID" value="NZ_UHJL01000002.1"/>
</dbReference>
<feature type="signal peptide" evidence="1">
    <location>
        <begin position="1"/>
        <end position="23"/>
    </location>
</feature>
<accession>A0A380S6C1</accession>
<evidence type="ECO:0000256" key="1">
    <source>
        <dbReference type="SAM" id="SignalP"/>
    </source>
</evidence>
<name>A0A380S6C1_FIBSU</name>
<evidence type="ECO:0000313" key="3">
    <source>
        <dbReference type="Proteomes" id="UP000255423"/>
    </source>
</evidence>
<proteinExistence type="predicted"/>
<sequence length="207" mass="23365">MKTIKKSIVLLFSASLLFLGGCAKNHNDIILHKTTSFWTGSPVIELDVPYPEPLTFELPSAEWTPLKIQKKEGVNTRVELAEGVADSYVKVAIDGQTKSLFESLETESGVDFGQSDSLILMGLFDHYKTMTKAENSDKPIQYSETKFERQDDDAFAWMVTSNGSYSVAYAVLMTKNKNYFTVEVNQKNRETDIEKILLDIVKSHKTY</sequence>
<organism evidence="2 3">
    <name type="scientific">Fibrobacter succinogenes</name>
    <name type="common">Bacteroides succinogenes</name>
    <dbReference type="NCBI Taxonomy" id="833"/>
    <lineage>
        <taxon>Bacteria</taxon>
        <taxon>Pseudomonadati</taxon>
        <taxon>Fibrobacterota</taxon>
        <taxon>Fibrobacteria</taxon>
        <taxon>Fibrobacterales</taxon>
        <taxon>Fibrobacteraceae</taxon>
        <taxon>Fibrobacter</taxon>
    </lineage>
</organism>